<dbReference type="SMART" id="SM00849">
    <property type="entry name" value="Lactamase_B"/>
    <property type="match status" value="1"/>
</dbReference>
<name>A0ABD5RTS5_9EURY</name>
<organism evidence="2 3">
    <name type="scientific">Halomarina salina</name>
    <dbReference type="NCBI Taxonomy" id="1872699"/>
    <lineage>
        <taxon>Archaea</taxon>
        <taxon>Methanobacteriati</taxon>
        <taxon>Methanobacteriota</taxon>
        <taxon>Stenosarchaea group</taxon>
        <taxon>Halobacteria</taxon>
        <taxon>Halobacteriales</taxon>
        <taxon>Natronomonadaceae</taxon>
        <taxon>Halomarina</taxon>
    </lineage>
</organism>
<dbReference type="AlphaFoldDB" id="A0ABD5RTS5"/>
<accession>A0ABD5RTS5</accession>
<dbReference type="Proteomes" id="UP001596099">
    <property type="component" value="Unassembled WGS sequence"/>
</dbReference>
<keyword evidence="3" id="KW-1185">Reference proteome</keyword>
<protein>
    <submittedName>
        <fullName evidence="2">MBL fold metallo-hydrolase</fullName>
    </submittedName>
</protein>
<evidence type="ECO:0000313" key="3">
    <source>
        <dbReference type="Proteomes" id="UP001596099"/>
    </source>
</evidence>
<dbReference type="Gene3D" id="3.60.15.10">
    <property type="entry name" value="Ribonuclease Z/Hydroxyacylglutathione hydrolase-like"/>
    <property type="match status" value="1"/>
</dbReference>
<dbReference type="InterPro" id="IPR036388">
    <property type="entry name" value="WH-like_DNA-bd_sf"/>
</dbReference>
<evidence type="ECO:0000313" key="2">
    <source>
        <dbReference type="EMBL" id="MFC5974000.1"/>
    </source>
</evidence>
<dbReference type="PANTHER" id="PTHR23131">
    <property type="entry name" value="ENDORIBONUCLEASE LACTB2"/>
    <property type="match status" value="1"/>
</dbReference>
<dbReference type="SUPFAM" id="SSF56281">
    <property type="entry name" value="Metallo-hydrolase/oxidoreductase"/>
    <property type="match status" value="1"/>
</dbReference>
<dbReference type="Gene3D" id="1.10.10.10">
    <property type="entry name" value="Winged helix-like DNA-binding domain superfamily/Winged helix DNA-binding domain"/>
    <property type="match status" value="1"/>
</dbReference>
<comment type="caution">
    <text evidence="2">The sequence shown here is derived from an EMBL/GenBank/DDBJ whole genome shotgun (WGS) entry which is preliminary data.</text>
</comment>
<dbReference type="PANTHER" id="PTHR23131:SF4">
    <property type="entry name" value="METALLO-BETA-LACTAMASE SUPERFAMILY POTEIN"/>
    <property type="match status" value="1"/>
</dbReference>
<gene>
    <name evidence="2" type="ORF">ACFPYI_21985</name>
</gene>
<dbReference type="RefSeq" id="WP_247421071.1">
    <property type="nucleotide sequence ID" value="NZ_JALLGW010000004.1"/>
</dbReference>
<dbReference type="CDD" id="cd07725">
    <property type="entry name" value="TTHA1429-like_MBL-fold"/>
    <property type="match status" value="1"/>
</dbReference>
<dbReference type="Pfam" id="PF00753">
    <property type="entry name" value="Lactamase_B"/>
    <property type="match status" value="1"/>
</dbReference>
<dbReference type="EMBL" id="JBHSQH010000009">
    <property type="protein sequence ID" value="MFC5974000.1"/>
    <property type="molecule type" value="Genomic_DNA"/>
</dbReference>
<sequence length="320" mass="35256">MDAVQQIEIPTPFEVGRVNCYLFTGAEATLLDPGPNTEAAYEALSAGLNEQGFSVSDVDHVLFTHPHMDHFGMANRIVEESGAKTVAHRDAVVALNGPDRHFERERAFFRPFLLSMGVPEDIIASALMLPEAYTEYRKPFAVDRKLADGDTIDVGGGLTAIHTPGHAPGSVCFVSRTDDVVFTGDHVLQDVTPNPLLTITPGAGDERTRSLPTYLESLNRLRRVDATVGRAGHGDDITDIDARIQETLEHHNDRKELIAGLINKIGPMSAYDVMQEMFPELPATEVFAGMSEVIGHLDLLEDENRVHIEKEDQVRQYSMI</sequence>
<dbReference type="InterPro" id="IPR050662">
    <property type="entry name" value="Sec-metab_biosynth-thioest"/>
</dbReference>
<feature type="domain" description="Metallo-beta-lactamase" evidence="1">
    <location>
        <begin position="17"/>
        <end position="233"/>
    </location>
</feature>
<evidence type="ECO:0000259" key="1">
    <source>
        <dbReference type="SMART" id="SM00849"/>
    </source>
</evidence>
<dbReference type="InterPro" id="IPR036866">
    <property type="entry name" value="RibonucZ/Hydroxyglut_hydro"/>
</dbReference>
<dbReference type="InterPro" id="IPR001279">
    <property type="entry name" value="Metallo-B-lactamas"/>
</dbReference>
<reference evidence="2 3" key="1">
    <citation type="journal article" date="2019" name="Int. J. Syst. Evol. Microbiol.">
        <title>The Global Catalogue of Microorganisms (GCM) 10K type strain sequencing project: providing services to taxonomists for standard genome sequencing and annotation.</title>
        <authorList>
            <consortium name="The Broad Institute Genomics Platform"/>
            <consortium name="The Broad Institute Genome Sequencing Center for Infectious Disease"/>
            <person name="Wu L."/>
            <person name="Ma J."/>
        </authorList>
    </citation>
    <scope>NUCLEOTIDE SEQUENCE [LARGE SCALE GENOMIC DNA]</scope>
    <source>
        <strain evidence="2 3">CGMCC 1.12543</strain>
    </source>
</reference>
<proteinExistence type="predicted"/>